<keyword evidence="4" id="KW-0812">Transmembrane</keyword>
<evidence type="ECO:0000313" key="7">
    <source>
        <dbReference type="EMBL" id="MYM69108.1"/>
    </source>
</evidence>
<dbReference type="AlphaFoldDB" id="A0A7X4GT65"/>
<dbReference type="InterPro" id="IPR050482">
    <property type="entry name" value="Sensor_HK_TwoCompSys"/>
</dbReference>
<keyword evidence="4" id="KW-0472">Membrane</keyword>
<keyword evidence="5" id="KW-0732">Signal</keyword>
<accession>A0A7X4GT65</accession>
<name>A0A7X4GT65_9BURK</name>
<dbReference type="InterPro" id="IPR013783">
    <property type="entry name" value="Ig-like_fold"/>
</dbReference>
<dbReference type="RefSeq" id="WP_161015634.1">
    <property type="nucleotide sequence ID" value="NZ_WWCK01000006.1"/>
</dbReference>
<dbReference type="Gene3D" id="2.130.10.10">
    <property type="entry name" value="YVTN repeat-like/Quinoprotein amine dehydrogenase"/>
    <property type="match status" value="2"/>
</dbReference>
<keyword evidence="1" id="KW-0808">Transferase</keyword>
<reference evidence="7 8" key="1">
    <citation type="submission" date="2019-12" db="EMBL/GenBank/DDBJ databases">
        <title>Novel species isolated from a subtropical stream in China.</title>
        <authorList>
            <person name="Lu H."/>
        </authorList>
    </citation>
    <scope>NUCLEOTIDE SEQUENCE [LARGE SCALE GENOMIC DNA]</scope>
    <source>
        <strain evidence="7 8">FT55W</strain>
    </source>
</reference>
<evidence type="ECO:0000313" key="8">
    <source>
        <dbReference type="Proteomes" id="UP000450012"/>
    </source>
</evidence>
<dbReference type="SMART" id="SM00387">
    <property type="entry name" value="HATPase_c"/>
    <property type="match status" value="1"/>
</dbReference>
<dbReference type="GO" id="GO:0016020">
    <property type="term" value="C:membrane"/>
    <property type="evidence" value="ECO:0007669"/>
    <property type="project" value="InterPro"/>
</dbReference>
<proteinExistence type="predicted"/>
<evidence type="ECO:0000256" key="2">
    <source>
        <dbReference type="ARBA" id="ARBA00022777"/>
    </source>
</evidence>
<dbReference type="GO" id="GO:0046983">
    <property type="term" value="F:protein dimerization activity"/>
    <property type="evidence" value="ECO:0007669"/>
    <property type="project" value="InterPro"/>
</dbReference>
<dbReference type="Gene3D" id="2.60.40.10">
    <property type="entry name" value="Immunoglobulins"/>
    <property type="match status" value="1"/>
</dbReference>
<evidence type="ECO:0000256" key="1">
    <source>
        <dbReference type="ARBA" id="ARBA00022679"/>
    </source>
</evidence>
<dbReference type="CDD" id="cd16917">
    <property type="entry name" value="HATPase_UhpB-NarQ-NarX-like"/>
    <property type="match status" value="1"/>
</dbReference>
<evidence type="ECO:0000256" key="4">
    <source>
        <dbReference type="SAM" id="Phobius"/>
    </source>
</evidence>
<dbReference type="GO" id="GO:0000155">
    <property type="term" value="F:phosphorelay sensor kinase activity"/>
    <property type="evidence" value="ECO:0007669"/>
    <property type="project" value="InterPro"/>
</dbReference>
<dbReference type="InterPro" id="IPR003594">
    <property type="entry name" value="HATPase_dom"/>
</dbReference>
<dbReference type="InterPro" id="IPR015943">
    <property type="entry name" value="WD40/YVTN_repeat-like_dom_sf"/>
</dbReference>
<dbReference type="SUPFAM" id="SSF63829">
    <property type="entry name" value="Calcium-dependent phosphotriesterase"/>
    <property type="match status" value="2"/>
</dbReference>
<evidence type="ECO:0000256" key="5">
    <source>
        <dbReference type="SAM" id="SignalP"/>
    </source>
</evidence>
<dbReference type="PANTHER" id="PTHR24421">
    <property type="entry name" value="NITRATE/NITRITE SENSOR PROTEIN NARX-RELATED"/>
    <property type="match status" value="1"/>
</dbReference>
<evidence type="ECO:0000256" key="3">
    <source>
        <dbReference type="ARBA" id="ARBA00023012"/>
    </source>
</evidence>
<comment type="caution">
    <text evidence="7">The sequence shown here is derived from an EMBL/GenBank/DDBJ whole genome shotgun (WGS) entry which is preliminary data.</text>
</comment>
<dbReference type="Pfam" id="PF02518">
    <property type="entry name" value="HATPase_c"/>
    <property type="match status" value="1"/>
</dbReference>
<keyword evidence="3" id="KW-0902">Two-component regulatory system</keyword>
<keyword evidence="8" id="KW-1185">Reference proteome</keyword>
<dbReference type="Pfam" id="PF07495">
    <property type="entry name" value="Y_Y_Y"/>
    <property type="match status" value="1"/>
</dbReference>
<dbReference type="InterPro" id="IPR036890">
    <property type="entry name" value="HATPase_C_sf"/>
</dbReference>
<feature type="transmembrane region" description="Helical" evidence="4">
    <location>
        <begin position="747"/>
        <end position="766"/>
    </location>
</feature>
<dbReference type="InterPro" id="IPR011712">
    <property type="entry name" value="Sig_transdc_His_kin_sub3_dim/P"/>
</dbReference>
<dbReference type="InterPro" id="IPR011123">
    <property type="entry name" value="Y_Y_Y"/>
</dbReference>
<sequence>MAHRALRAAVAALLATIAVQCPASPGGARPFWSSSLSHKAWLRPDGAPSGAAAAAQDDTGMLWFATALGLYRFDGVRFEQLDEVAGNKLLSPDVNALSILGDEFWLGYTFGGVSVFKHGTVRHYGEQDGLPSATVHYVGKTADGTTWTATSSGLYRLDGARWRKVQPEDGLPKFEQCTASLLQDGTLLVSNANGLYRSVPGTHRFRQVAGPGGGFLQPPAADGKVTLSRFTLPHYQFDPVSETATPLHPPVSQSVYYSLTRDRHNAWWIVRGDGARMYTPDFKLKKFLPAPQILSGAGGYSPPFDDREGNLWFMTDNGIDRLRESRLAVAELPFHGAEFSLAAGDGGQIWVGYNTYLHDKAPRAFSIGPGGQRTGSTMPSAVASTQSSDGSLWFGNFKHIWQRRDGKVRQWPLPGKLSGNEVQALAMAGDGSLWVSVSGRGVHTFKDGAWLASGGHAELAKDTALSLHADAQGRLWIGYIENAIAMLQNGVIRRFGPADGLAVGNALTIFSQRGTLWVGGNQGLARYDNGRFVMLNDSAGKPFTGVSGIVETKAGELWLHGANGLWRVGAAELAAARAAGGNRLAAELFDYLDGHVGPPQLIRPLNTLVEASDGRLWYATSSSIGWIDPRHIARNRLAPTPLITALTTDQQRYPALNGTSLPEHTSNLRIDFTAAVLSIPERARFRTRLVGLDHAWRESGALRQSFYTNLAPGDYRFEVMAANEDGTWSVAPASLAFHITPAFYQTWWFKLACAALLAGGAYLLYLRRLSYLTARTVERMHARMEERERIARTLHDTFLQSVQGLIMQFHAIKTALPRDHAVQQKIDAALAIADAVNSEGRNQVLNLRVGRDCGGALALALETAGGTACAQVGVAFTLHEVEPRRELAACVQEELFAIAKEALANALRHSGSTGVVITLTYGAADFTLAVQDHGKGLDDEVQKSGQRRGHWGMVGMRERAARIGGQLSILSRPGEGTTVAVKLRAALAYDHPGLGE</sequence>
<dbReference type="Gene3D" id="3.30.565.10">
    <property type="entry name" value="Histidine kinase-like ATPase, C-terminal domain"/>
    <property type="match status" value="1"/>
</dbReference>
<feature type="signal peptide" evidence="5">
    <location>
        <begin position="1"/>
        <end position="23"/>
    </location>
</feature>
<keyword evidence="4" id="KW-1133">Transmembrane helix</keyword>
<dbReference type="EMBL" id="WWCK01000006">
    <property type="protein sequence ID" value="MYM69108.1"/>
    <property type="molecule type" value="Genomic_DNA"/>
</dbReference>
<protein>
    <recommendedName>
        <fullName evidence="6">Histidine kinase/HSP90-like ATPase domain-containing protein</fullName>
    </recommendedName>
</protein>
<dbReference type="Pfam" id="PF07730">
    <property type="entry name" value="HisKA_3"/>
    <property type="match status" value="1"/>
</dbReference>
<dbReference type="SUPFAM" id="SSF55874">
    <property type="entry name" value="ATPase domain of HSP90 chaperone/DNA topoisomerase II/histidine kinase"/>
    <property type="match status" value="1"/>
</dbReference>
<dbReference type="Gene3D" id="1.20.5.1930">
    <property type="match status" value="1"/>
</dbReference>
<dbReference type="Proteomes" id="UP000450012">
    <property type="component" value="Unassembled WGS sequence"/>
</dbReference>
<gene>
    <name evidence="7" type="ORF">GTP45_20010</name>
</gene>
<keyword evidence="2" id="KW-0418">Kinase</keyword>
<dbReference type="PANTHER" id="PTHR24421:SF62">
    <property type="entry name" value="SENSORY TRANSDUCTION HISTIDINE KINASE"/>
    <property type="match status" value="1"/>
</dbReference>
<feature type="chain" id="PRO_5030627857" description="Histidine kinase/HSP90-like ATPase domain-containing protein" evidence="5">
    <location>
        <begin position="24"/>
        <end position="996"/>
    </location>
</feature>
<feature type="domain" description="Histidine kinase/HSP90-like ATPase" evidence="6">
    <location>
        <begin position="890"/>
        <end position="987"/>
    </location>
</feature>
<organism evidence="7 8">
    <name type="scientific">Duganella rivi</name>
    <dbReference type="NCBI Taxonomy" id="2666083"/>
    <lineage>
        <taxon>Bacteria</taxon>
        <taxon>Pseudomonadati</taxon>
        <taxon>Pseudomonadota</taxon>
        <taxon>Betaproteobacteria</taxon>
        <taxon>Burkholderiales</taxon>
        <taxon>Oxalobacteraceae</taxon>
        <taxon>Telluria group</taxon>
        <taxon>Duganella</taxon>
    </lineage>
</organism>
<evidence type="ECO:0000259" key="6">
    <source>
        <dbReference type="SMART" id="SM00387"/>
    </source>
</evidence>